<dbReference type="HOGENOM" id="CLU_277859_0_0_1"/>
<reference evidence="2 3" key="1">
    <citation type="submission" date="2011-08" db="EMBL/GenBank/DDBJ databases">
        <authorList>
            <person name="Liu Z.J."/>
            <person name="Shi F.L."/>
            <person name="Lu J.Q."/>
            <person name="Li M."/>
            <person name="Wang Z.L."/>
        </authorList>
    </citation>
    <scope>NUCLEOTIDE SEQUENCE [LARGE SCALE GENOMIC DNA]</scope>
    <source>
        <strain evidence="2 3">USNM 41457</strain>
    </source>
</reference>
<evidence type="ECO:0000313" key="3">
    <source>
        <dbReference type="Proteomes" id="UP000003163"/>
    </source>
</evidence>
<dbReference type="EMBL" id="AFBI03000029">
    <property type="protein sequence ID" value="EJW03851.1"/>
    <property type="molecule type" value="Genomic_DNA"/>
</dbReference>
<protein>
    <submittedName>
        <fullName evidence="2">Uncharacterized protein</fullName>
    </submittedName>
</protein>
<proteinExistence type="predicted"/>
<dbReference type="AlphaFoldDB" id="J9D7S5"/>
<accession>J9D7S5</accession>
<name>J9D7S5_EDHAE</name>
<evidence type="ECO:0000313" key="2">
    <source>
        <dbReference type="EMBL" id="EJW03851.1"/>
    </source>
</evidence>
<keyword evidence="1" id="KW-0732">Signal</keyword>
<feature type="signal peptide" evidence="1">
    <location>
        <begin position="1"/>
        <end position="19"/>
    </location>
</feature>
<sequence length="1140" mass="135039">MLTNFTMKMFHLFFVIVICSVNEQKGKFKIENNRFTNQKNIKTCRKSTINQIKKPHDRKKKNNIFGQINQIKPRITKNKLIIQKKMVKNKPKINSNIISTLNGSNDLFLLQSNQEITEVRHKKDIKPICESTFNGKNTFASNYNDQVEKQGCKFSELNSKISYKLKTSKNIKTNNRKKIVSSKRPLKNEKNKNSCKVSKYQTNGLFNNTPIDIQKTSKDKTLLDAESLTNATNSNSSLQIIKETNVIDENNITKEIISCSKKTEHFKSNDSYGVEFKSDQMSRNRMIFINFNKYSELEKSLKNIKIFDPSYISDPDVELKNYDANLAMEKPEDSVFNADCREKNLMLEKLGTIAQKKHEHRSKNTNMSYNLIESNIGEELFDFNTYLNIYKQFPTKTYKNNSTDTSKLIESISNENFDTFDQDSIPDLDDLMQLDLCTELLLDTKMLERLEKDKISKETTNLARRRYFENNTTEYIELHENLHASSNFRLDNTVSQETNNLRSIDKHFNDPSLECKEKILSMKAYIDKIAFLKHIIIIKSSRDADQKVCTPFRFFYVSKSFLTHENMFLTCRKSDENTFTSLADSFNEFHNKKNKTSSLVKHFFVYYEDIEDEWFFPHMSCDKYFFYEIYFDATNYICPYNMISAGAITALNYFLINKILLQTAYISENKNDVQLQKEISKIPINPTCLLDITHSYQYDNFIPNNFGVVSNDKKLIKKSNVCSKFDVVNKILNIENTVFFIFEQEKKYYVYFDIPTDQTVISAEYLFNFYQKILNICIPKERYMIKNKFLTMMDNYVELYRCLLIHKSQVKLTESFKKLHIKYWKNFLHNYCVENKIFKFLMNGIEKHICENNFDNDDEIYSNIIKTIANENSQTINFNYIFNLLTMYLFLQNEEKFFQCLFDDISKSKLYLYQNQNLFLLHFIKAFGVFFLPSIRDKFNNWLDFETITYVRNAQMTKFTDDDTVMSNFGFKLNNIIHHNTKYYFVLNVCSMRICIIPEKYEFSLCFIDCIIIVTNRLFYNIHRKHIFNVDLKILNIENFLHFIRNDMITNLLNFCICEKFHTTIDKIISYIKYFGDSKRIKYNGIGEQIMSDFVKYIFTDFDLKTEFLTLADIIISIQSERFLFCSQNDKNYKNKNDSK</sequence>
<reference evidence="3" key="2">
    <citation type="submission" date="2015-07" db="EMBL/GenBank/DDBJ databases">
        <title>Contrasting host-pathogen interactions and genome evolution in two generalist and specialist microsporidian pathogens of mosquitoes.</title>
        <authorList>
            <consortium name="The Broad Institute Genomics Platform"/>
            <consortium name="The Broad Institute Genome Sequencing Center for Infectious Disease"/>
            <person name="Cuomo C.A."/>
            <person name="Sanscrainte N.D."/>
            <person name="Goldberg J.M."/>
            <person name="Heiman D."/>
            <person name="Young S."/>
            <person name="Zeng Q."/>
            <person name="Becnel J.J."/>
            <person name="Birren B.W."/>
        </authorList>
    </citation>
    <scope>NUCLEOTIDE SEQUENCE [LARGE SCALE GENOMIC DNA]</scope>
    <source>
        <strain evidence="3">USNM 41457</strain>
    </source>
</reference>
<dbReference type="InParanoid" id="J9D7S5"/>
<keyword evidence="3" id="KW-1185">Reference proteome</keyword>
<evidence type="ECO:0000256" key="1">
    <source>
        <dbReference type="SAM" id="SignalP"/>
    </source>
</evidence>
<gene>
    <name evidence="2" type="ORF">EDEG_01850</name>
</gene>
<organism evidence="2 3">
    <name type="scientific">Edhazardia aedis (strain USNM 41457)</name>
    <name type="common">Microsporidian parasite</name>
    <dbReference type="NCBI Taxonomy" id="1003232"/>
    <lineage>
        <taxon>Eukaryota</taxon>
        <taxon>Fungi</taxon>
        <taxon>Fungi incertae sedis</taxon>
        <taxon>Microsporidia</taxon>
        <taxon>Edhazardia</taxon>
    </lineage>
</organism>
<dbReference type="VEuPathDB" id="MicrosporidiaDB:EDEG_01850"/>
<dbReference type="Proteomes" id="UP000003163">
    <property type="component" value="Unassembled WGS sequence"/>
</dbReference>
<comment type="caution">
    <text evidence="2">The sequence shown here is derived from an EMBL/GenBank/DDBJ whole genome shotgun (WGS) entry which is preliminary data.</text>
</comment>
<feature type="chain" id="PRO_5003821904" evidence="1">
    <location>
        <begin position="20"/>
        <end position="1140"/>
    </location>
</feature>